<dbReference type="GO" id="GO:0000976">
    <property type="term" value="F:transcription cis-regulatory region binding"/>
    <property type="evidence" value="ECO:0007669"/>
    <property type="project" value="TreeGrafter"/>
</dbReference>
<keyword evidence="3" id="KW-0804">Transcription</keyword>
<organism evidence="6 7">
    <name type="scientific">Actinopolymorpha pittospori</name>
    <dbReference type="NCBI Taxonomy" id="648752"/>
    <lineage>
        <taxon>Bacteria</taxon>
        <taxon>Bacillati</taxon>
        <taxon>Actinomycetota</taxon>
        <taxon>Actinomycetes</taxon>
        <taxon>Propionibacteriales</taxon>
        <taxon>Actinopolymorphaceae</taxon>
        <taxon>Actinopolymorpha</taxon>
    </lineage>
</organism>
<dbReference type="InterPro" id="IPR001647">
    <property type="entry name" value="HTH_TetR"/>
</dbReference>
<keyword evidence="7" id="KW-1185">Reference proteome</keyword>
<dbReference type="GO" id="GO:0003700">
    <property type="term" value="F:DNA-binding transcription factor activity"/>
    <property type="evidence" value="ECO:0007669"/>
    <property type="project" value="TreeGrafter"/>
</dbReference>
<dbReference type="SUPFAM" id="SSF48498">
    <property type="entry name" value="Tetracyclin repressor-like, C-terminal domain"/>
    <property type="match status" value="1"/>
</dbReference>
<dbReference type="InterPro" id="IPR050109">
    <property type="entry name" value="HTH-type_TetR-like_transc_reg"/>
</dbReference>
<dbReference type="SUPFAM" id="SSF46689">
    <property type="entry name" value="Homeodomain-like"/>
    <property type="match status" value="1"/>
</dbReference>
<evidence type="ECO:0000256" key="1">
    <source>
        <dbReference type="ARBA" id="ARBA00023015"/>
    </source>
</evidence>
<feature type="DNA-binding region" description="H-T-H motif" evidence="4">
    <location>
        <begin position="39"/>
        <end position="58"/>
    </location>
</feature>
<protein>
    <submittedName>
        <fullName evidence="6">AcrR family transcriptional regulator</fullName>
    </submittedName>
</protein>
<keyword evidence="2 4" id="KW-0238">DNA-binding</keyword>
<evidence type="ECO:0000313" key="6">
    <source>
        <dbReference type="EMBL" id="MBE1607284.1"/>
    </source>
</evidence>
<dbReference type="RefSeq" id="WP_192751255.1">
    <property type="nucleotide sequence ID" value="NZ_BAABJL010000122.1"/>
</dbReference>
<proteinExistence type="predicted"/>
<evidence type="ECO:0000256" key="2">
    <source>
        <dbReference type="ARBA" id="ARBA00023125"/>
    </source>
</evidence>
<evidence type="ECO:0000313" key="7">
    <source>
        <dbReference type="Proteomes" id="UP000638648"/>
    </source>
</evidence>
<dbReference type="PROSITE" id="PS50977">
    <property type="entry name" value="HTH_TETR_2"/>
    <property type="match status" value="1"/>
</dbReference>
<reference evidence="6" key="1">
    <citation type="submission" date="2020-10" db="EMBL/GenBank/DDBJ databases">
        <title>Sequencing the genomes of 1000 actinobacteria strains.</title>
        <authorList>
            <person name="Klenk H.-P."/>
        </authorList>
    </citation>
    <scope>NUCLEOTIDE SEQUENCE</scope>
    <source>
        <strain evidence="6">DSM 45354</strain>
    </source>
</reference>
<dbReference type="EMBL" id="JADBEM010000001">
    <property type="protein sequence ID" value="MBE1607284.1"/>
    <property type="molecule type" value="Genomic_DNA"/>
</dbReference>
<dbReference type="AlphaFoldDB" id="A0A927MVA7"/>
<dbReference type="PANTHER" id="PTHR30055:SF234">
    <property type="entry name" value="HTH-TYPE TRANSCRIPTIONAL REGULATOR BETI"/>
    <property type="match status" value="1"/>
</dbReference>
<evidence type="ECO:0000259" key="5">
    <source>
        <dbReference type="PROSITE" id="PS50977"/>
    </source>
</evidence>
<accession>A0A927MVA7</accession>
<sequence>MSELSPERPRRRRRADAERSIAAILDAAVAVLGERPDAKMEEVAAAAGLTRQTLYAHYPSREALLNAVVDRATAEAVAALDAVHLDEGSPTDALIRFLDASWYISERYPLLLRLPIASAVSRPERERHAPVLDRLEPLIRRGQRAGEFDRSLPRSWLLAATVSLAHLAGERVSAGEMTPAEAAKAHKRSVLRLFGVDETRAGRRRG</sequence>
<dbReference type="Pfam" id="PF00440">
    <property type="entry name" value="TetR_N"/>
    <property type="match status" value="1"/>
</dbReference>
<gene>
    <name evidence="6" type="ORF">HEB94_004132</name>
</gene>
<dbReference type="PANTHER" id="PTHR30055">
    <property type="entry name" value="HTH-TYPE TRANSCRIPTIONAL REGULATOR RUTR"/>
    <property type="match status" value="1"/>
</dbReference>
<evidence type="ECO:0000256" key="4">
    <source>
        <dbReference type="PROSITE-ProRule" id="PRU00335"/>
    </source>
</evidence>
<evidence type="ECO:0000256" key="3">
    <source>
        <dbReference type="ARBA" id="ARBA00023163"/>
    </source>
</evidence>
<dbReference type="Proteomes" id="UP000638648">
    <property type="component" value="Unassembled WGS sequence"/>
</dbReference>
<keyword evidence="1" id="KW-0805">Transcription regulation</keyword>
<dbReference type="Gene3D" id="1.10.357.10">
    <property type="entry name" value="Tetracycline Repressor, domain 2"/>
    <property type="match status" value="1"/>
</dbReference>
<dbReference type="InterPro" id="IPR009057">
    <property type="entry name" value="Homeodomain-like_sf"/>
</dbReference>
<comment type="caution">
    <text evidence="6">The sequence shown here is derived from an EMBL/GenBank/DDBJ whole genome shotgun (WGS) entry which is preliminary data.</text>
</comment>
<name>A0A927MVA7_9ACTN</name>
<feature type="domain" description="HTH tetR-type" evidence="5">
    <location>
        <begin position="18"/>
        <end position="76"/>
    </location>
</feature>
<dbReference type="InterPro" id="IPR036271">
    <property type="entry name" value="Tet_transcr_reg_TetR-rel_C_sf"/>
</dbReference>